<feature type="compositionally biased region" description="Pro residues" evidence="1">
    <location>
        <begin position="24"/>
        <end position="40"/>
    </location>
</feature>
<reference evidence="4" key="1">
    <citation type="journal article" date="2019" name="Int. J. Syst. Evol. Microbiol.">
        <title>The Global Catalogue of Microorganisms (GCM) 10K type strain sequencing project: providing services to taxonomists for standard genome sequencing and annotation.</title>
        <authorList>
            <consortium name="The Broad Institute Genomics Platform"/>
            <consortium name="The Broad Institute Genome Sequencing Center for Infectious Disease"/>
            <person name="Wu L."/>
            <person name="Ma J."/>
        </authorList>
    </citation>
    <scope>NUCLEOTIDE SEQUENCE [LARGE SCALE GENOMIC DNA]</scope>
    <source>
        <strain evidence="4">CCUG 60525</strain>
    </source>
</reference>
<evidence type="ECO:0000313" key="3">
    <source>
        <dbReference type="EMBL" id="MFD1007471.1"/>
    </source>
</evidence>
<dbReference type="PROSITE" id="PS51257">
    <property type="entry name" value="PROKAR_LIPOPROTEIN"/>
    <property type="match status" value="1"/>
</dbReference>
<evidence type="ECO:0000256" key="2">
    <source>
        <dbReference type="SAM" id="SignalP"/>
    </source>
</evidence>
<comment type="caution">
    <text evidence="3">The sequence shown here is derived from an EMBL/GenBank/DDBJ whole genome shotgun (WGS) entry which is preliminary data.</text>
</comment>
<keyword evidence="4" id="KW-1185">Reference proteome</keyword>
<keyword evidence="2" id="KW-0732">Signal</keyword>
<feature type="signal peptide" evidence="2">
    <location>
        <begin position="1"/>
        <end position="22"/>
    </location>
</feature>
<gene>
    <name evidence="3" type="ORF">ACFQ1C_04770</name>
</gene>
<accession>A0ABW3KGE5</accession>
<feature type="region of interest" description="Disordered" evidence="1">
    <location>
        <begin position="23"/>
        <end position="62"/>
    </location>
</feature>
<proteinExistence type="predicted"/>
<evidence type="ECO:0000256" key="1">
    <source>
        <dbReference type="SAM" id="MobiDB-lite"/>
    </source>
</evidence>
<dbReference type="EMBL" id="JBHTJS010000014">
    <property type="protein sequence ID" value="MFD1007471.1"/>
    <property type="molecule type" value="Genomic_DNA"/>
</dbReference>
<sequence length="62" mass="6738">MRRTSCYLFSLLGLVLTLTACSTPPAPPKPMPVTVPAPKPEPPKNEAISMPEHSIQPLPSDW</sequence>
<dbReference type="Proteomes" id="UP001597048">
    <property type="component" value="Unassembled WGS sequence"/>
</dbReference>
<name>A0ABW3KGE5_9GAMM</name>
<feature type="chain" id="PRO_5045064133" evidence="2">
    <location>
        <begin position="23"/>
        <end position="62"/>
    </location>
</feature>
<organism evidence="3 4">
    <name type="scientific">Oceanisphaera ostreae</name>
    <dbReference type="NCBI Taxonomy" id="914151"/>
    <lineage>
        <taxon>Bacteria</taxon>
        <taxon>Pseudomonadati</taxon>
        <taxon>Pseudomonadota</taxon>
        <taxon>Gammaproteobacteria</taxon>
        <taxon>Aeromonadales</taxon>
        <taxon>Aeromonadaceae</taxon>
        <taxon>Oceanisphaera</taxon>
    </lineage>
</organism>
<evidence type="ECO:0000313" key="4">
    <source>
        <dbReference type="Proteomes" id="UP001597048"/>
    </source>
</evidence>
<protein>
    <submittedName>
        <fullName evidence="3">Uncharacterized protein</fullName>
    </submittedName>
</protein>